<organism evidence="2 3">
    <name type="scientific">Phaeovibrio sulfidiphilus</name>
    <dbReference type="NCBI Taxonomy" id="1220600"/>
    <lineage>
        <taxon>Bacteria</taxon>
        <taxon>Pseudomonadati</taxon>
        <taxon>Pseudomonadota</taxon>
        <taxon>Alphaproteobacteria</taxon>
        <taxon>Rhodospirillales</taxon>
        <taxon>Rhodospirillaceae</taxon>
        <taxon>Phaeovibrio</taxon>
    </lineage>
</organism>
<dbReference type="PANTHER" id="PTHR33930:SF2">
    <property type="entry name" value="BLR3452 PROTEIN"/>
    <property type="match status" value="1"/>
</dbReference>
<accession>A0A8J6YVQ2</accession>
<dbReference type="GO" id="GO:0051920">
    <property type="term" value="F:peroxiredoxin activity"/>
    <property type="evidence" value="ECO:0007669"/>
    <property type="project" value="InterPro"/>
</dbReference>
<reference evidence="2" key="1">
    <citation type="submission" date="2020-10" db="EMBL/GenBank/DDBJ databases">
        <title>Genome sequence of the unusual species of purple photosynthetic bacteria, Phaeovibrio sulfidiphilus DSM 23193, type strain.</title>
        <authorList>
            <person name="Kyndt J.A."/>
            <person name="Meyer T.E."/>
        </authorList>
    </citation>
    <scope>NUCLEOTIDE SEQUENCE</scope>
    <source>
        <strain evidence="2">DSM 23193</strain>
    </source>
</reference>
<evidence type="ECO:0000313" key="2">
    <source>
        <dbReference type="EMBL" id="MBE1237289.1"/>
    </source>
</evidence>
<dbReference type="RefSeq" id="WP_192534302.1">
    <property type="nucleotide sequence ID" value="NZ_JACZHT010000004.1"/>
</dbReference>
<evidence type="ECO:0000259" key="1">
    <source>
        <dbReference type="Pfam" id="PF02627"/>
    </source>
</evidence>
<dbReference type="SUPFAM" id="SSF69118">
    <property type="entry name" value="AhpD-like"/>
    <property type="match status" value="1"/>
</dbReference>
<dbReference type="AlphaFoldDB" id="A0A8J6YVQ2"/>
<dbReference type="EMBL" id="JACZHT010000004">
    <property type="protein sequence ID" value="MBE1237289.1"/>
    <property type="molecule type" value="Genomic_DNA"/>
</dbReference>
<protein>
    <submittedName>
        <fullName evidence="2">Carboxymuconolactone decarboxylase family protein</fullName>
    </submittedName>
</protein>
<proteinExistence type="predicted"/>
<evidence type="ECO:0000313" key="3">
    <source>
        <dbReference type="Proteomes" id="UP000631034"/>
    </source>
</evidence>
<dbReference type="Gene3D" id="1.20.1290.10">
    <property type="entry name" value="AhpD-like"/>
    <property type="match status" value="1"/>
</dbReference>
<dbReference type="Proteomes" id="UP000631034">
    <property type="component" value="Unassembled WGS sequence"/>
</dbReference>
<dbReference type="InterPro" id="IPR004675">
    <property type="entry name" value="AhpD_core"/>
</dbReference>
<comment type="caution">
    <text evidence="2">The sequence shown here is derived from an EMBL/GenBank/DDBJ whole genome shotgun (WGS) entry which is preliminary data.</text>
</comment>
<gene>
    <name evidence="2" type="ORF">IHV25_06475</name>
</gene>
<name>A0A8J6YVQ2_9PROT</name>
<feature type="domain" description="Carboxymuconolactone decarboxylase-like" evidence="1">
    <location>
        <begin position="25"/>
        <end position="100"/>
    </location>
</feature>
<dbReference type="PANTHER" id="PTHR33930">
    <property type="entry name" value="ALKYL HYDROPEROXIDE REDUCTASE AHPD"/>
    <property type="match status" value="1"/>
</dbReference>
<dbReference type="InterPro" id="IPR029032">
    <property type="entry name" value="AhpD-like"/>
</dbReference>
<sequence length="114" mass="12358">MYRDWKAYVKELAGNMQSVGNGIPDTWNAFRTLSMAGKADGVLDAKTKELIAIGISIANRCEGCIAFHVREAVRLGTTREEMLETVGVALYLGGGPASVYGTYVMEAFDQFSKG</sequence>
<keyword evidence="3" id="KW-1185">Reference proteome</keyword>
<dbReference type="NCBIfam" id="TIGR00778">
    <property type="entry name" value="ahpD_dom"/>
    <property type="match status" value="1"/>
</dbReference>
<dbReference type="InterPro" id="IPR003779">
    <property type="entry name" value="CMD-like"/>
</dbReference>
<dbReference type="Pfam" id="PF02627">
    <property type="entry name" value="CMD"/>
    <property type="match status" value="1"/>
</dbReference>